<dbReference type="PANTHER" id="PTHR31216:SF11">
    <property type="entry name" value="SERPENTINE RECEPTOR CLASS BETA-16-RELATED"/>
    <property type="match status" value="1"/>
</dbReference>
<reference evidence="8" key="2">
    <citation type="journal article" date="2016" name="Sci. Rep.">
        <title>Dictyocaulus viviparus genome, variome and transcriptome elucidate lungworm biology and support future intervention.</title>
        <authorList>
            <person name="McNulty S.N."/>
            <person name="Strube C."/>
            <person name="Rosa B.A."/>
            <person name="Martin J.C."/>
            <person name="Tyagi R."/>
            <person name="Choi Y.J."/>
            <person name="Wang Q."/>
            <person name="Hallsworth Pepin K."/>
            <person name="Zhang X."/>
            <person name="Ozersky P."/>
            <person name="Wilson R.K."/>
            <person name="Sternberg P.W."/>
            <person name="Gasser R.B."/>
            <person name="Mitreva M."/>
        </authorList>
    </citation>
    <scope>NUCLEOTIDE SEQUENCE [LARGE SCALE GENOMIC DNA]</scope>
    <source>
        <strain evidence="8">HannoverDv2000</strain>
    </source>
</reference>
<dbReference type="PANTHER" id="PTHR31216">
    <property type="entry name" value="SERPENTINE RECEPTOR CLASS BETA-1-RELATED-RELATED"/>
    <property type="match status" value="1"/>
</dbReference>
<keyword evidence="4 6" id="KW-1133">Transmembrane helix</keyword>
<proteinExistence type="inferred from homology"/>
<feature type="transmembrane region" description="Helical" evidence="6">
    <location>
        <begin position="24"/>
        <end position="45"/>
    </location>
</feature>
<keyword evidence="5 6" id="KW-0472">Membrane</keyword>
<feature type="transmembrane region" description="Helical" evidence="6">
    <location>
        <begin position="163"/>
        <end position="182"/>
    </location>
</feature>
<dbReference type="AlphaFoldDB" id="A0A0D8XKA0"/>
<dbReference type="Pfam" id="PF10292">
    <property type="entry name" value="7TM_GPCR_Srab"/>
    <property type="match status" value="1"/>
</dbReference>
<feature type="transmembrane region" description="Helical" evidence="6">
    <location>
        <begin position="121"/>
        <end position="143"/>
    </location>
</feature>
<evidence type="ECO:0000256" key="4">
    <source>
        <dbReference type="ARBA" id="ARBA00022989"/>
    </source>
</evidence>
<dbReference type="SUPFAM" id="SSF81321">
    <property type="entry name" value="Family A G protein-coupled receptor-like"/>
    <property type="match status" value="1"/>
</dbReference>
<accession>A0A0D8XKA0</accession>
<reference evidence="7 8" key="1">
    <citation type="submission" date="2013-11" db="EMBL/GenBank/DDBJ databases">
        <title>Draft genome of the bovine lungworm Dictyocaulus viviparus.</title>
        <authorList>
            <person name="Mitreva M."/>
        </authorList>
    </citation>
    <scope>NUCLEOTIDE SEQUENCE [LARGE SCALE GENOMIC DNA]</scope>
    <source>
        <strain evidence="7 8">HannoverDv2000</strain>
    </source>
</reference>
<dbReference type="InterPro" id="IPR019408">
    <property type="entry name" value="7TM_GPCR_serpentine_rcpt_Srab"/>
</dbReference>
<evidence type="ECO:0000256" key="6">
    <source>
        <dbReference type="SAM" id="Phobius"/>
    </source>
</evidence>
<comment type="subcellular location">
    <subcellularLocation>
        <location evidence="1">Membrane</location>
        <topology evidence="1">Multi-pass membrane protein</topology>
    </subcellularLocation>
</comment>
<feature type="transmembrane region" description="Helical" evidence="6">
    <location>
        <begin position="69"/>
        <end position="91"/>
    </location>
</feature>
<protein>
    <recommendedName>
        <fullName evidence="9">G-protein coupled receptors family 1 profile domain-containing protein</fullName>
    </recommendedName>
</protein>
<evidence type="ECO:0000256" key="5">
    <source>
        <dbReference type="ARBA" id="ARBA00023136"/>
    </source>
</evidence>
<dbReference type="Proteomes" id="UP000053766">
    <property type="component" value="Unassembled WGS sequence"/>
</dbReference>
<dbReference type="GO" id="GO:0004888">
    <property type="term" value="F:transmembrane signaling receptor activity"/>
    <property type="evidence" value="ECO:0007669"/>
    <property type="project" value="InterPro"/>
</dbReference>
<dbReference type="GO" id="GO:0007606">
    <property type="term" value="P:sensory perception of chemical stimulus"/>
    <property type="evidence" value="ECO:0007669"/>
    <property type="project" value="InterPro"/>
</dbReference>
<evidence type="ECO:0000313" key="7">
    <source>
        <dbReference type="EMBL" id="KJH45048.1"/>
    </source>
</evidence>
<dbReference type="Gene3D" id="1.20.1070.10">
    <property type="entry name" value="Rhodopsin 7-helix transmembrane proteins"/>
    <property type="match status" value="1"/>
</dbReference>
<sequence length="219" mass="25817">MTMIFERCVAIFHALRYEKFSKTLGNCLLLLTIVITVCQCCWSYINEDFNSPQITCLFTPPKRRNERNIQLYVLLSVHFVGLLTMMFVYTVHHRNQRQLFRLNQSLSVRFQICENLTSSRLLFTLSALQLIIYFVYPLSVLFLKKNFNPTKNSLAVFLSNIHVAYLVSEYTLILPLVTIKFLRNIKQVRRSNIQSMIQMKAAGEEGWAVYSRQLRKQWE</sequence>
<evidence type="ECO:0000256" key="3">
    <source>
        <dbReference type="ARBA" id="ARBA00022692"/>
    </source>
</evidence>
<evidence type="ECO:0000256" key="2">
    <source>
        <dbReference type="ARBA" id="ARBA00006860"/>
    </source>
</evidence>
<comment type="similarity">
    <text evidence="2">Belongs to the nematode receptor-like protein srb family.</text>
</comment>
<dbReference type="OrthoDB" id="5836746at2759"/>
<dbReference type="GO" id="GO:0016020">
    <property type="term" value="C:membrane"/>
    <property type="evidence" value="ECO:0007669"/>
    <property type="project" value="UniProtKB-SubCell"/>
</dbReference>
<evidence type="ECO:0000313" key="8">
    <source>
        <dbReference type="Proteomes" id="UP000053766"/>
    </source>
</evidence>
<organism evidence="7 8">
    <name type="scientific">Dictyocaulus viviparus</name>
    <name type="common">Bovine lungworm</name>
    <dbReference type="NCBI Taxonomy" id="29172"/>
    <lineage>
        <taxon>Eukaryota</taxon>
        <taxon>Metazoa</taxon>
        <taxon>Ecdysozoa</taxon>
        <taxon>Nematoda</taxon>
        <taxon>Chromadorea</taxon>
        <taxon>Rhabditida</taxon>
        <taxon>Rhabditina</taxon>
        <taxon>Rhabditomorpha</taxon>
        <taxon>Strongyloidea</taxon>
        <taxon>Metastrongylidae</taxon>
        <taxon>Dictyocaulus</taxon>
    </lineage>
</organism>
<dbReference type="InterPro" id="IPR002184">
    <property type="entry name" value="7TM_GPCR_serpentine_rcpt_Srb"/>
</dbReference>
<name>A0A0D8XKA0_DICVI</name>
<dbReference type="EMBL" id="KN716431">
    <property type="protein sequence ID" value="KJH45048.1"/>
    <property type="molecule type" value="Genomic_DNA"/>
</dbReference>
<keyword evidence="3 6" id="KW-0812">Transmembrane</keyword>
<evidence type="ECO:0000256" key="1">
    <source>
        <dbReference type="ARBA" id="ARBA00004141"/>
    </source>
</evidence>
<keyword evidence="8" id="KW-1185">Reference proteome</keyword>
<dbReference type="STRING" id="29172.A0A0D8XKA0"/>
<evidence type="ECO:0008006" key="9">
    <source>
        <dbReference type="Google" id="ProtNLM"/>
    </source>
</evidence>
<gene>
    <name evidence="7" type="ORF">DICVIV_08921</name>
</gene>